<protein>
    <submittedName>
        <fullName evidence="5">LacI family DNA-binding transcriptional regulator</fullName>
    </submittedName>
</protein>
<dbReference type="SMART" id="SM00354">
    <property type="entry name" value="HTH_LACI"/>
    <property type="match status" value="1"/>
</dbReference>
<evidence type="ECO:0000313" key="5">
    <source>
        <dbReference type="EMBL" id="GAA3058305.1"/>
    </source>
</evidence>
<evidence type="ECO:0000256" key="3">
    <source>
        <dbReference type="ARBA" id="ARBA00023163"/>
    </source>
</evidence>
<dbReference type="CDD" id="cd01392">
    <property type="entry name" value="HTH_LacI"/>
    <property type="match status" value="1"/>
</dbReference>
<name>A0ABP6LS49_9MICC</name>
<evidence type="ECO:0000313" key="6">
    <source>
        <dbReference type="Proteomes" id="UP001500236"/>
    </source>
</evidence>
<accession>A0ABP6LS49</accession>
<organism evidence="5 6">
    <name type="scientific">Nesterenkonia aethiopica</name>
    <dbReference type="NCBI Taxonomy" id="269144"/>
    <lineage>
        <taxon>Bacteria</taxon>
        <taxon>Bacillati</taxon>
        <taxon>Actinomycetota</taxon>
        <taxon>Actinomycetes</taxon>
        <taxon>Micrococcales</taxon>
        <taxon>Micrococcaceae</taxon>
        <taxon>Nesterenkonia</taxon>
    </lineage>
</organism>
<evidence type="ECO:0000256" key="1">
    <source>
        <dbReference type="ARBA" id="ARBA00023015"/>
    </source>
</evidence>
<dbReference type="PROSITE" id="PS50932">
    <property type="entry name" value="HTH_LACI_2"/>
    <property type="match status" value="1"/>
</dbReference>
<dbReference type="CDD" id="cd06267">
    <property type="entry name" value="PBP1_LacI_sugar_binding-like"/>
    <property type="match status" value="1"/>
</dbReference>
<dbReference type="PANTHER" id="PTHR30146">
    <property type="entry name" value="LACI-RELATED TRANSCRIPTIONAL REPRESSOR"/>
    <property type="match status" value="1"/>
</dbReference>
<dbReference type="SUPFAM" id="SSF47413">
    <property type="entry name" value="lambda repressor-like DNA-binding domains"/>
    <property type="match status" value="1"/>
</dbReference>
<dbReference type="RefSeq" id="WP_344684742.1">
    <property type="nucleotide sequence ID" value="NZ_BAAAVT010000005.1"/>
</dbReference>
<dbReference type="Pfam" id="PF00356">
    <property type="entry name" value="LacI"/>
    <property type="match status" value="1"/>
</dbReference>
<evidence type="ECO:0000256" key="2">
    <source>
        <dbReference type="ARBA" id="ARBA00023125"/>
    </source>
</evidence>
<sequence length="342" mass="35878">MAVRLADVAKAAGVSQSTASRVLNGSTRRPKPEIADRVRAAAEELGYFPNAQAQALARSSAGLMGLIVHDIADPYFSSIARGAQRGLAGTGVQLMLASTEREAAAEVEAVRAFMSYRTDAILLAGSRGMEDDALLQKVLETYQDNGGKVSMIGQPFPAAGGVQIDNEAGAAALASELLKLGHRRFAVLSGEPELSTSAQRSDGFMAKLKAAGVAPEIVKAGTFTRDGGYFMMGELISSGAVAAEERVPEDAPLCVFCVNDVMALGALAAIREAGLRVPEDVALAGFDDIPTLADQFPSITTVRLPLEEIGRMTASMTLAPGDAERRMVVEGAPVLRESTRLR</sequence>
<gene>
    <name evidence="5" type="ORF">GCM10010529_10120</name>
</gene>
<dbReference type="SUPFAM" id="SSF53822">
    <property type="entry name" value="Periplasmic binding protein-like I"/>
    <property type="match status" value="1"/>
</dbReference>
<dbReference type="InterPro" id="IPR028082">
    <property type="entry name" value="Peripla_BP_I"/>
</dbReference>
<dbReference type="PROSITE" id="PS00356">
    <property type="entry name" value="HTH_LACI_1"/>
    <property type="match status" value="1"/>
</dbReference>
<dbReference type="InterPro" id="IPR046335">
    <property type="entry name" value="LacI/GalR-like_sensor"/>
</dbReference>
<keyword evidence="1" id="KW-0805">Transcription regulation</keyword>
<keyword evidence="2 5" id="KW-0238">DNA-binding</keyword>
<comment type="caution">
    <text evidence="5">The sequence shown here is derived from an EMBL/GenBank/DDBJ whole genome shotgun (WGS) entry which is preliminary data.</text>
</comment>
<dbReference type="InterPro" id="IPR010982">
    <property type="entry name" value="Lambda_DNA-bd_dom_sf"/>
</dbReference>
<keyword evidence="3" id="KW-0804">Transcription</keyword>
<reference evidence="6" key="1">
    <citation type="journal article" date="2019" name="Int. J. Syst. Evol. Microbiol.">
        <title>The Global Catalogue of Microorganisms (GCM) 10K type strain sequencing project: providing services to taxonomists for standard genome sequencing and annotation.</title>
        <authorList>
            <consortium name="The Broad Institute Genomics Platform"/>
            <consortium name="The Broad Institute Genome Sequencing Center for Infectious Disease"/>
            <person name="Wu L."/>
            <person name="Ma J."/>
        </authorList>
    </citation>
    <scope>NUCLEOTIDE SEQUENCE [LARGE SCALE GENOMIC DNA]</scope>
    <source>
        <strain evidence="6">JCM 14309</strain>
    </source>
</reference>
<dbReference type="Proteomes" id="UP001500236">
    <property type="component" value="Unassembled WGS sequence"/>
</dbReference>
<dbReference type="EMBL" id="BAAAVT010000005">
    <property type="protein sequence ID" value="GAA3058305.1"/>
    <property type="molecule type" value="Genomic_DNA"/>
</dbReference>
<dbReference type="Pfam" id="PF13377">
    <property type="entry name" value="Peripla_BP_3"/>
    <property type="match status" value="1"/>
</dbReference>
<dbReference type="GO" id="GO:0003677">
    <property type="term" value="F:DNA binding"/>
    <property type="evidence" value="ECO:0007669"/>
    <property type="project" value="UniProtKB-KW"/>
</dbReference>
<dbReference type="InterPro" id="IPR000843">
    <property type="entry name" value="HTH_LacI"/>
</dbReference>
<dbReference type="Gene3D" id="1.10.260.40">
    <property type="entry name" value="lambda repressor-like DNA-binding domains"/>
    <property type="match status" value="1"/>
</dbReference>
<proteinExistence type="predicted"/>
<keyword evidence="6" id="KW-1185">Reference proteome</keyword>
<evidence type="ECO:0000259" key="4">
    <source>
        <dbReference type="PROSITE" id="PS50932"/>
    </source>
</evidence>
<dbReference type="PANTHER" id="PTHR30146:SF153">
    <property type="entry name" value="LACTOSE OPERON REPRESSOR"/>
    <property type="match status" value="1"/>
</dbReference>
<dbReference type="Gene3D" id="3.40.50.2300">
    <property type="match status" value="2"/>
</dbReference>
<feature type="domain" description="HTH lacI-type" evidence="4">
    <location>
        <begin position="3"/>
        <end position="58"/>
    </location>
</feature>